<proteinExistence type="predicted"/>
<reference evidence="2 3" key="1">
    <citation type="submission" date="2018-03" db="EMBL/GenBank/DDBJ databases">
        <title>Whole genome sequencing of Histamine producing bacteria.</title>
        <authorList>
            <person name="Butler K."/>
        </authorList>
    </citation>
    <scope>NUCLEOTIDE SEQUENCE [LARGE SCALE GENOMIC DNA]</scope>
    <source>
        <strain evidence="2 3">DSM 19138</strain>
    </source>
</reference>
<feature type="domain" description="GST N-terminal" evidence="1">
    <location>
        <begin position="154"/>
        <end position="254"/>
    </location>
</feature>
<dbReference type="PANTHER" id="PTHR45288:SF1">
    <property type="entry name" value="THIOREDOXIN FAMILY PROTEIN"/>
    <property type="match status" value="1"/>
</dbReference>
<evidence type="ECO:0000259" key="1">
    <source>
        <dbReference type="PROSITE" id="PS50404"/>
    </source>
</evidence>
<dbReference type="SFLD" id="SFLDG01181">
    <property type="entry name" value="SUF2"/>
    <property type="match status" value="1"/>
</dbReference>
<dbReference type="RefSeq" id="WP_107297763.1">
    <property type="nucleotide sequence ID" value="NZ_PYMB01000002.1"/>
</dbReference>
<dbReference type="Pfam" id="PF13417">
    <property type="entry name" value="GST_N_3"/>
    <property type="match status" value="2"/>
</dbReference>
<dbReference type="InterPro" id="IPR004045">
    <property type="entry name" value="Glutathione_S-Trfase_N"/>
</dbReference>
<evidence type="ECO:0000313" key="2">
    <source>
        <dbReference type="EMBL" id="PSW14520.1"/>
    </source>
</evidence>
<dbReference type="SFLD" id="SFLDG01202">
    <property type="entry name" value="SUF2.2"/>
    <property type="match status" value="1"/>
</dbReference>
<accession>A0A2T3NHS4</accession>
<dbReference type="OrthoDB" id="9793736at2"/>
<dbReference type="PROSITE" id="PS50404">
    <property type="entry name" value="GST_NTER"/>
    <property type="match status" value="1"/>
</dbReference>
<dbReference type="SFLD" id="SFLDS00019">
    <property type="entry name" value="Glutathione_Transferase_(cytos"/>
    <property type="match status" value="1"/>
</dbReference>
<dbReference type="Gene3D" id="3.40.30.10">
    <property type="entry name" value="Glutaredoxin"/>
    <property type="match status" value="1"/>
</dbReference>
<dbReference type="PANTHER" id="PTHR45288">
    <property type="entry name" value="THIOREDOXIN FAMILY PROTEIN"/>
    <property type="match status" value="1"/>
</dbReference>
<organism evidence="2 3">
    <name type="scientific">Photobacterium rosenbergii</name>
    <dbReference type="NCBI Taxonomy" id="294936"/>
    <lineage>
        <taxon>Bacteria</taxon>
        <taxon>Pseudomonadati</taxon>
        <taxon>Pseudomonadota</taxon>
        <taxon>Gammaproteobacteria</taxon>
        <taxon>Vibrionales</taxon>
        <taxon>Vibrionaceae</taxon>
        <taxon>Photobacterium</taxon>
    </lineage>
</organism>
<sequence>MNQFLNVTTSLLASTYRCWQGTVADKTTEQPEQTLMLFDQENDAECRQVREALTKLNLDILIVPCPKGGKNLEALKAKSGKGDGIQPPVFVDNNQSKAMQGAKAILKHLNQHYGQVSSATSLLSKATNEISSTLAATVRLNAGSHALPSNQPELPLILYSFESSPYARPVREKLCELELPYILINLGKQQVSDMGPATMRWSLKPYQPLPNTKREAFFKQHGNVQVPFLMDPNTHQSMFESTDIVDYLEQTYQQ</sequence>
<dbReference type="InterPro" id="IPR040079">
    <property type="entry name" value="Glutathione_S-Trfase"/>
</dbReference>
<evidence type="ECO:0000313" key="3">
    <source>
        <dbReference type="Proteomes" id="UP000241346"/>
    </source>
</evidence>
<protein>
    <recommendedName>
        <fullName evidence="1">GST N-terminal domain-containing protein</fullName>
    </recommendedName>
</protein>
<name>A0A2T3NHS4_9GAMM</name>
<dbReference type="InterPro" id="IPR036249">
    <property type="entry name" value="Thioredoxin-like_sf"/>
</dbReference>
<dbReference type="AlphaFoldDB" id="A0A2T3NHS4"/>
<gene>
    <name evidence="2" type="ORF">C9J01_08800</name>
</gene>
<dbReference type="SUPFAM" id="SSF52833">
    <property type="entry name" value="Thioredoxin-like"/>
    <property type="match status" value="2"/>
</dbReference>
<dbReference type="Proteomes" id="UP000241346">
    <property type="component" value="Unassembled WGS sequence"/>
</dbReference>
<dbReference type="EMBL" id="PYMB01000002">
    <property type="protein sequence ID" value="PSW14520.1"/>
    <property type="molecule type" value="Genomic_DNA"/>
</dbReference>
<comment type="caution">
    <text evidence="2">The sequence shown here is derived from an EMBL/GenBank/DDBJ whole genome shotgun (WGS) entry which is preliminary data.</text>
</comment>